<dbReference type="EMBL" id="ML208467">
    <property type="protein sequence ID" value="TFK64638.1"/>
    <property type="molecule type" value="Genomic_DNA"/>
</dbReference>
<evidence type="ECO:0000313" key="1">
    <source>
        <dbReference type="EMBL" id="TFK64638.1"/>
    </source>
</evidence>
<evidence type="ECO:0000313" key="2">
    <source>
        <dbReference type="Proteomes" id="UP000308600"/>
    </source>
</evidence>
<protein>
    <submittedName>
        <fullName evidence="1">Uncharacterized protein</fullName>
    </submittedName>
</protein>
<sequence length="823" mass="90211">MPTPPLQQLRAEYRPSTEISRSEFTLLVAGCRGGKYLSRKTSFLRLLLDTSEVSSNASRDQLASVAKFVQGCSGHTSYIRPASIDIDLDVEGTGGHKQLALTVVDTPSLDFLDTAFTERVVSDIMRHIDSRFAEGVEDEWRGQTGHRFVHLCIYFLDPDRIVPPSVPTPPAPLIPRARNNSFSQPDQEPVILEPPVTMNPLHLRPTLPLAEIKTIRRLSARVNVLPVIARADLLSNDRLAAVKLAIRRDLADAGIGFGIFDVDGHYQHAQDDLASSKTAESSNGYAAHPNGSSSATNSPPTSPVTPSLLRLPYALISPDLYSHSDGVPRKPLSRHELIQQYAPSPHYPSASKIIRGKFIRSYRWGSMDVLDPNHCDFLPLRAAIFHHMETLQNYTKEYLFEKFTSDYRSQRPSPIHGMQHRVTQGLPPVASLSHASRPILAIDTAPQLATNRHPSLSAPRDLLGGELHSPSITRPIPDPMSAPPLSARGPAPRSTKQRTKKITVACNFCRSRKLKCDGGRPACSQCVKRSNSCDYMPQNKRRGTVRQRKGDESDSESGERSEQPNDTSLSPQVPSQPLSRRSSNVEKPNHDGFVAPLPPIGTLSERREEAAPVPSSSRSKPNHPPTEARSFFPDNELPHIATLSLPEHSPSTPVPMSAPSLPPIRPASEQQAQQRRRSATVPGKGTRQPSSSGPKVVACNFCRARKTKCDGAHPACASCARRQLPCNYVHDSGPSSSNSPVPKKGRRSSTSKAPEDSPHSTSPPSSRFLHTPSTVNDGPDLREVDIHLEGEVDLKRSLDQHPDTNRPPKKMRMESPTAVAGIP</sequence>
<name>A0ACD3AFG0_9AGAR</name>
<reference evidence="1 2" key="1">
    <citation type="journal article" date="2019" name="Nat. Ecol. Evol.">
        <title>Megaphylogeny resolves global patterns of mushroom evolution.</title>
        <authorList>
            <person name="Varga T."/>
            <person name="Krizsan K."/>
            <person name="Foldi C."/>
            <person name="Dima B."/>
            <person name="Sanchez-Garcia M."/>
            <person name="Sanchez-Ramirez S."/>
            <person name="Szollosi G.J."/>
            <person name="Szarkandi J.G."/>
            <person name="Papp V."/>
            <person name="Albert L."/>
            <person name="Andreopoulos W."/>
            <person name="Angelini C."/>
            <person name="Antonin V."/>
            <person name="Barry K.W."/>
            <person name="Bougher N.L."/>
            <person name="Buchanan P."/>
            <person name="Buyck B."/>
            <person name="Bense V."/>
            <person name="Catcheside P."/>
            <person name="Chovatia M."/>
            <person name="Cooper J."/>
            <person name="Damon W."/>
            <person name="Desjardin D."/>
            <person name="Finy P."/>
            <person name="Geml J."/>
            <person name="Haridas S."/>
            <person name="Hughes K."/>
            <person name="Justo A."/>
            <person name="Karasinski D."/>
            <person name="Kautmanova I."/>
            <person name="Kiss B."/>
            <person name="Kocsube S."/>
            <person name="Kotiranta H."/>
            <person name="LaButti K.M."/>
            <person name="Lechner B.E."/>
            <person name="Liimatainen K."/>
            <person name="Lipzen A."/>
            <person name="Lukacs Z."/>
            <person name="Mihaltcheva S."/>
            <person name="Morgado L.N."/>
            <person name="Niskanen T."/>
            <person name="Noordeloos M.E."/>
            <person name="Ohm R.A."/>
            <person name="Ortiz-Santana B."/>
            <person name="Ovrebo C."/>
            <person name="Racz N."/>
            <person name="Riley R."/>
            <person name="Savchenko A."/>
            <person name="Shiryaev A."/>
            <person name="Soop K."/>
            <person name="Spirin V."/>
            <person name="Szebenyi C."/>
            <person name="Tomsovsky M."/>
            <person name="Tulloss R.E."/>
            <person name="Uehling J."/>
            <person name="Grigoriev I.V."/>
            <person name="Vagvolgyi C."/>
            <person name="Papp T."/>
            <person name="Martin F.M."/>
            <person name="Miettinen O."/>
            <person name="Hibbett D.S."/>
            <person name="Nagy L.G."/>
        </authorList>
    </citation>
    <scope>NUCLEOTIDE SEQUENCE [LARGE SCALE GENOMIC DNA]</scope>
    <source>
        <strain evidence="1 2">NL-1719</strain>
    </source>
</reference>
<proteinExistence type="predicted"/>
<accession>A0ACD3AFG0</accession>
<dbReference type="Proteomes" id="UP000308600">
    <property type="component" value="Unassembled WGS sequence"/>
</dbReference>
<gene>
    <name evidence="1" type="ORF">BDN72DRAFT_774376</name>
</gene>
<keyword evidence="2" id="KW-1185">Reference proteome</keyword>
<organism evidence="1 2">
    <name type="scientific">Pluteus cervinus</name>
    <dbReference type="NCBI Taxonomy" id="181527"/>
    <lineage>
        <taxon>Eukaryota</taxon>
        <taxon>Fungi</taxon>
        <taxon>Dikarya</taxon>
        <taxon>Basidiomycota</taxon>
        <taxon>Agaricomycotina</taxon>
        <taxon>Agaricomycetes</taxon>
        <taxon>Agaricomycetidae</taxon>
        <taxon>Agaricales</taxon>
        <taxon>Pluteineae</taxon>
        <taxon>Pluteaceae</taxon>
        <taxon>Pluteus</taxon>
    </lineage>
</organism>